<comment type="caution">
    <text evidence="4">The sequence shown here is derived from an EMBL/GenBank/DDBJ whole genome shotgun (WGS) entry which is preliminary data.</text>
</comment>
<feature type="region of interest" description="Disordered" evidence="1">
    <location>
        <begin position="261"/>
        <end position="289"/>
    </location>
</feature>
<reference evidence="4" key="1">
    <citation type="submission" date="2021-09" db="EMBL/GenBank/DDBJ databases">
        <title>A high-quality genome of the endoparasitic fungus Hirsutella rhossiliensis with a comparison of Hirsutella genomes reveals transposable elements contributing to genome size variation.</title>
        <authorList>
            <person name="Lin R."/>
            <person name="Jiao Y."/>
            <person name="Sun X."/>
            <person name="Ling J."/>
            <person name="Xie B."/>
            <person name="Cheng X."/>
        </authorList>
    </citation>
    <scope>NUCLEOTIDE SEQUENCE</scope>
    <source>
        <strain evidence="4">HR02</strain>
    </source>
</reference>
<feature type="transmembrane region" description="Helical" evidence="2">
    <location>
        <begin position="230"/>
        <end position="253"/>
    </location>
</feature>
<proteinExistence type="predicted"/>
<dbReference type="AlphaFoldDB" id="A0A9P8SLE0"/>
<feature type="signal peptide" evidence="3">
    <location>
        <begin position="1"/>
        <end position="16"/>
    </location>
</feature>
<dbReference type="CDD" id="cd12087">
    <property type="entry name" value="TM_EGFR-like"/>
    <property type="match status" value="1"/>
</dbReference>
<dbReference type="EMBL" id="JAIZPD010000003">
    <property type="protein sequence ID" value="KAH0965061.1"/>
    <property type="molecule type" value="Genomic_DNA"/>
</dbReference>
<evidence type="ECO:0000256" key="3">
    <source>
        <dbReference type="SAM" id="SignalP"/>
    </source>
</evidence>
<accession>A0A9P8SLE0</accession>
<name>A0A9P8SLE0_9HYPO</name>
<evidence type="ECO:0000256" key="1">
    <source>
        <dbReference type="SAM" id="MobiDB-lite"/>
    </source>
</evidence>
<keyword evidence="3" id="KW-0732">Signal</keyword>
<organism evidence="4 5">
    <name type="scientific">Hirsutella rhossiliensis</name>
    <dbReference type="NCBI Taxonomy" id="111463"/>
    <lineage>
        <taxon>Eukaryota</taxon>
        <taxon>Fungi</taxon>
        <taxon>Dikarya</taxon>
        <taxon>Ascomycota</taxon>
        <taxon>Pezizomycotina</taxon>
        <taxon>Sordariomycetes</taxon>
        <taxon>Hypocreomycetidae</taxon>
        <taxon>Hypocreales</taxon>
        <taxon>Ophiocordycipitaceae</taxon>
        <taxon>Hirsutella</taxon>
    </lineage>
</organism>
<protein>
    <submittedName>
        <fullName evidence="4">Exo-alpha-sialidase / neuraminidase</fullName>
    </submittedName>
</protein>
<evidence type="ECO:0000313" key="5">
    <source>
        <dbReference type="Proteomes" id="UP000824596"/>
    </source>
</evidence>
<keyword evidence="2" id="KW-0472">Membrane</keyword>
<sequence length="505" mass="53467">MAQFVLLFVLCRVVVALQVTPGSPCAAYCLDSLEGNDFKASDSTTNPADVSCRDANYVTTDSGIKFRECVDCLQTSTKFAEGESDVKWYIYNLRYAISACLFSSPAAPPNKTADSPCGVDKACRPLKGALTSDDLQPAPQTSQDYCTADHGAFKRSNLSPCTKCLRATEGEAYLSNFLVALEAGCAQNPADGQVLGLSSSLFTADAVSAVNPPTSNQDDKKGQPGLTGSAIAGIVIGVVLLFVFAAALFIVYWRRQEALDSEDSDDEAKGLPGPNYPHLPGSNTGTTRVFRRGDAGQAFGGKASHFTSSGEYYDHMRAQGQSGRTVYASDFTINAPGSHSAIPTHYAYIPGTSSRAASRASPGRVPSPPASINRPEKTNRPDTFAIQAYLTAAEDSSRLAASSAPPAPRPKAPAAHGFRIPLASLPKLGIPKKPMLRHRAAETPTPGGLHRGVELQISEPVMGDDSRFSEPATVNTAAKQQKAGHCEDGYVEVPLRSGKSTLYGF</sequence>
<dbReference type="OrthoDB" id="5426678at2759"/>
<evidence type="ECO:0000313" key="4">
    <source>
        <dbReference type="EMBL" id="KAH0965061.1"/>
    </source>
</evidence>
<keyword evidence="5" id="KW-1185">Reference proteome</keyword>
<keyword evidence="2" id="KW-1133">Transmembrane helix</keyword>
<dbReference type="Proteomes" id="UP000824596">
    <property type="component" value="Unassembled WGS sequence"/>
</dbReference>
<feature type="compositionally biased region" description="Low complexity" evidence="1">
    <location>
        <begin position="353"/>
        <end position="364"/>
    </location>
</feature>
<dbReference type="RefSeq" id="XP_044722574.1">
    <property type="nucleotide sequence ID" value="XM_044861548.1"/>
</dbReference>
<keyword evidence="2" id="KW-0812">Transmembrane</keyword>
<evidence type="ECO:0000256" key="2">
    <source>
        <dbReference type="SAM" id="Phobius"/>
    </source>
</evidence>
<dbReference type="GeneID" id="68352206"/>
<feature type="chain" id="PRO_5040206251" evidence="3">
    <location>
        <begin position="17"/>
        <end position="505"/>
    </location>
</feature>
<gene>
    <name evidence="4" type="ORF">HRG_03077</name>
</gene>
<feature type="region of interest" description="Disordered" evidence="1">
    <location>
        <begin position="353"/>
        <end position="381"/>
    </location>
</feature>